<proteinExistence type="predicted"/>
<gene>
    <name evidence="2" type="ORF">GX453_00310</name>
</gene>
<evidence type="ECO:0000313" key="2">
    <source>
        <dbReference type="EMBL" id="NLH34476.1"/>
    </source>
</evidence>
<reference evidence="2 3" key="1">
    <citation type="journal article" date="2020" name="Biotechnol. Biofuels">
        <title>New insights from the biogas microbiome by comprehensive genome-resolved metagenomics of nearly 1600 species originating from multiple anaerobic digesters.</title>
        <authorList>
            <person name="Campanaro S."/>
            <person name="Treu L."/>
            <person name="Rodriguez-R L.M."/>
            <person name="Kovalovszki A."/>
            <person name="Ziels R.M."/>
            <person name="Maus I."/>
            <person name="Zhu X."/>
            <person name="Kougias P.G."/>
            <person name="Basile A."/>
            <person name="Luo G."/>
            <person name="Schluter A."/>
            <person name="Konstantinidis K.T."/>
            <person name="Angelidaki I."/>
        </authorList>
    </citation>
    <scope>NUCLEOTIDE SEQUENCE [LARGE SCALE GENOMIC DNA]</scope>
    <source>
        <strain evidence="2">AS27yjCOA_61</strain>
    </source>
</reference>
<organism evidence="2 3">
    <name type="scientific">Pseudolactococcus chungangensis</name>
    <dbReference type="NCBI Taxonomy" id="451457"/>
    <lineage>
        <taxon>Bacteria</taxon>
        <taxon>Bacillati</taxon>
        <taxon>Bacillota</taxon>
        <taxon>Bacilli</taxon>
        <taxon>Lactobacillales</taxon>
        <taxon>Streptococcaceae</taxon>
        <taxon>Pseudolactococcus</taxon>
    </lineage>
</organism>
<name>A0A847J0H8_9LACT</name>
<protein>
    <submittedName>
        <fullName evidence="2">Uncharacterized protein</fullName>
    </submittedName>
</protein>
<dbReference type="EMBL" id="JAAYVO010000005">
    <property type="protein sequence ID" value="NLH34476.1"/>
    <property type="molecule type" value="Genomic_DNA"/>
</dbReference>
<dbReference type="Proteomes" id="UP000559962">
    <property type="component" value="Unassembled WGS sequence"/>
</dbReference>
<dbReference type="AlphaFoldDB" id="A0A847J0H8"/>
<feature type="coiled-coil region" evidence="1">
    <location>
        <begin position="31"/>
        <end position="58"/>
    </location>
</feature>
<accession>A0A847J0H8</accession>
<sequence>MTELKRPERYVHFESIKPELKEITEFYTRKTADYQYRLKQLNEYADALENEISVLKETPKVEVLLDNIPKDLPEVTQIVADFIKTLKIRGIKPLMDSVTF</sequence>
<keyword evidence="1" id="KW-0175">Coiled coil</keyword>
<evidence type="ECO:0000313" key="3">
    <source>
        <dbReference type="Proteomes" id="UP000559962"/>
    </source>
</evidence>
<evidence type="ECO:0000256" key="1">
    <source>
        <dbReference type="SAM" id="Coils"/>
    </source>
</evidence>
<comment type="caution">
    <text evidence="2">The sequence shown here is derived from an EMBL/GenBank/DDBJ whole genome shotgun (WGS) entry which is preliminary data.</text>
</comment>